<protein>
    <submittedName>
        <fullName evidence="1">Uncharacterized protein</fullName>
    </submittedName>
</protein>
<dbReference type="EMBL" id="JBGEHV010000057">
    <property type="protein sequence ID" value="MEY8042482.1"/>
    <property type="molecule type" value="Genomic_DNA"/>
</dbReference>
<evidence type="ECO:0000313" key="1">
    <source>
        <dbReference type="EMBL" id="MEY8042482.1"/>
    </source>
</evidence>
<reference evidence="1 2" key="1">
    <citation type="submission" date="2024-08" db="EMBL/GenBank/DDBJ databases">
        <title>Genome mining of Saccharopolyspora cebuensis PGLac3 from Nigerian medicinal plant.</title>
        <authorList>
            <person name="Ezeobiora C.E."/>
            <person name="Igbokwe N.H."/>
            <person name="Amin D.H."/>
            <person name="Mendie U.E."/>
        </authorList>
    </citation>
    <scope>NUCLEOTIDE SEQUENCE [LARGE SCALE GENOMIC DNA]</scope>
    <source>
        <strain evidence="1 2">PGLac3</strain>
    </source>
</reference>
<dbReference type="PANTHER" id="PTHR38440">
    <property type="entry name" value="UPF0398 PROTEIN YPSA"/>
    <property type="match status" value="1"/>
</dbReference>
<proteinExistence type="predicted"/>
<accession>A0ABV4CN11</accession>
<evidence type="ECO:0000313" key="2">
    <source>
        <dbReference type="Proteomes" id="UP001564626"/>
    </source>
</evidence>
<dbReference type="Gene3D" id="3.40.50.450">
    <property type="match status" value="1"/>
</dbReference>
<dbReference type="PANTHER" id="PTHR38440:SF1">
    <property type="entry name" value="UPF0398 PROTEIN SPR0331"/>
    <property type="match status" value="1"/>
</dbReference>
<dbReference type="RefSeq" id="WP_345357526.1">
    <property type="nucleotide sequence ID" value="NZ_BAABII010000003.1"/>
</dbReference>
<comment type="caution">
    <text evidence="1">The sequence shown here is derived from an EMBL/GenBank/DDBJ whole genome shotgun (WGS) entry which is preliminary data.</text>
</comment>
<organism evidence="1 2">
    <name type="scientific">Saccharopolyspora cebuensis</name>
    <dbReference type="NCBI Taxonomy" id="418759"/>
    <lineage>
        <taxon>Bacteria</taxon>
        <taxon>Bacillati</taxon>
        <taxon>Actinomycetota</taxon>
        <taxon>Actinomycetes</taxon>
        <taxon>Pseudonocardiales</taxon>
        <taxon>Pseudonocardiaceae</taxon>
        <taxon>Saccharopolyspora</taxon>
    </lineage>
</organism>
<sequence>MPRIAITGHSNLTPDTAGLVRAALGRELGRYDPGGLVGVTCLARGADQVFARAVLDLGGAVEVVLPAADYRARKVGADNAVEFDALLGAAASVVTLPFPESNRDAYLAASEHVLDSAEAVLAVWDGRPADGRGGTGDVVEAARARGLPVTVVWPEGAERG</sequence>
<name>A0ABV4CN11_9PSEU</name>
<dbReference type="InterPro" id="IPR010697">
    <property type="entry name" value="YspA"/>
</dbReference>
<keyword evidence="2" id="KW-1185">Reference proteome</keyword>
<dbReference type="Proteomes" id="UP001564626">
    <property type="component" value="Unassembled WGS sequence"/>
</dbReference>
<gene>
    <name evidence="1" type="ORF">AB8O55_24015</name>
</gene>
<dbReference type="SUPFAM" id="SSF102405">
    <property type="entry name" value="MCP/YpsA-like"/>
    <property type="match status" value="1"/>
</dbReference>